<dbReference type="Proteomes" id="UP000050430">
    <property type="component" value="Unassembled WGS sequence"/>
</dbReference>
<feature type="binding site" evidence="8">
    <location>
        <position position="209"/>
    </location>
    <ligand>
        <name>Zn(2+)</name>
        <dbReference type="ChEBI" id="CHEBI:29105"/>
        <label>2</label>
    </ligand>
</feature>
<evidence type="ECO:0000256" key="7">
    <source>
        <dbReference type="PIRSR" id="PIRSR001123-1"/>
    </source>
</evidence>
<evidence type="ECO:0008006" key="11">
    <source>
        <dbReference type="Google" id="ProtNLM"/>
    </source>
</evidence>
<evidence type="ECO:0000313" key="10">
    <source>
        <dbReference type="Proteomes" id="UP000050430"/>
    </source>
</evidence>
<feature type="binding site" evidence="8">
    <location>
        <position position="67"/>
    </location>
    <ligand>
        <name>Zn(2+)</name>
        <dbReference type="ChEBI" id="CHEBI:29105"/>
        <label>1</label>
    </ligand>
</feature>
<dbReference type="EMBL" id="LGCK01000012">
    <property type="protein sequence ID" value="KPL71134.1"/>
    <property type="molecule type" value="Genomic_DNA"/>
</dbReference>
<evidence type="ECO:0000313" key="9">
    <source>
        <dbReference type="EMBL" id="KPL71134.1"/>
    </source>
</evidence>
<feature type="binding site" evidence="8">
    <location>
        <position position="315"/>
    </location>
    <ligand>
        <name>Zn(2+)</name>
        <dbReference type="ChEBI" id="CHEBI:29105"/>
        <label>2</label>
    </ligand>
</feature>
<protein>
    <recommendedName>
        <fullName evidence="11">Aminopeptidase</fullName>
    </recommendedName>
</protein>
<keyword evidence="2" id="KW-0031">Aminopeptidase</keyword>
<comment type="caution">
    <text evidence="9">The sequence shown here is derived from an EMBL/GenBank/DDBJ whole genome shotgun (WGS) entry which is preliminary data.</text>
</comment>
<comment type="similarity">
    <text evidence="1 6">Belongs to the peptidase M42 family.</text>
</comment>
<dbReference type="OrthoDB" id="9772053at2"/>
<keyword evidence="10" id="KW-1185">Reference proteome</keyword>
<evidence type="ECO:0000256" key="6">
    <source>
        <dbReference type="PIRNR" id="PIRNR001123"/>
    </source>
</evidence>
<dbReference type="GO" id="GO:0004177">
    <property type="term" value="F:aminopeptidase activity"/>
    <property type="evidence" value="ECO:0007669"/>
    <property type="project" value="UniProtKB-UniRule"/>
</dbReference>
<evidence type="ECO:0000256" key="1">
    <source>
        <dbReference type="ARBA" id="ARBA00006272"/>
    </source>
</evidence>
<keyword evidence="4 8" id="KW-0479">Metal-binding</keyword>
<name>A0A0P6XPL8_9CHLR</name>
<dbReference type="SUPFAM" id="SSF53187">
    <property type="entry name" value="Zn-dependent exopeptidases"/>
    <property type="match status" value="1"/>
</dbReference>
<accession>A0A0P6XPL8</accession>
<evidence type="ECO:0000256" key="3">
    <source>
        <dbReference type="ARBA" id="ARBA00022670"/>
    </source>
</evidence>
<evidence type="ECO:0000256" key="5">
    <source>
        <dbReference type="ARBA" id="ARBA00022801"/>
    </source>
</evidence>
<comment type="cofactor">
    <cofactor evidence="8">
        <name>a divalent metal cation</name>
        <dbReference type="ChEBI" id="CHEBI:60240"/>
    </cofactor>
    <text evidence="8">Binds 2 divalent metal cations per subunit.</text>
</comment>
<feature type="binding site" evidence="8">
    <location>
        <position position="231"/>
    </location>
    <ligand>
        <name>Zn(2+)</name>
        <dbReference type="ChEBI" id="CHEBI:29105"/>
        <label>1</label>
    </ligand>
</feature>
<sequence>MYDSLPFLKKILALPGLSGYESPVRQVIADEWGPFVDELQTSRLGNLYGIRRGTASEPRPRILLAAHMDAIGLMVTQVQNGFIRFTRIGGVDPRILPGQKVIVHGRRDLPGVIGQPSPRLLPEFIGKKTVPMEYLLIDVGLSTEETRALVRTGDPISFAQPPIELTDNTLAGHTLDNRASVAALSVCLHELSTIRHTWDVWAVATVQEEETLAGAITSPYDVRPDIAVAIDVTFAKGPGGGGYKTVPFGKGITLGWGPNTHPAIFEVFKKVAEHLDIPFQTEVSPAQSGTDAMDLQVSGAGLPSLYISIPIRYMHTPVELVSMKDIQRAGHLLAQTVASLEADFVQQIRWED</sequence>
<dbReference type="InterPro" id="IPR023367">
    <property type="entry name" value="Peptidase_M42_dom2"/>
</dbReference>
<feature type="binding site" evidence="8">
    <location>
        <position position="176"/>
    </location>
    <ligand>
        <name>Zn(2+)</name>
        <dbReference type="ChEBI" id="CHEBI:29105"/>
        <label>1</label>
    </ligand>
</feature>
<dbReference type="STRING" id="229920.ADM99_12785"/>
<evidence type="ECO:0000256" key="2">
    <source>
        <dbReference type="ARBA" id="ARBA00022438"/>
    </source>
</evidence>
<gene>
    <name evidence="9" type="ORF">ADM99_12785</name>
</gene>
<proteinExistence type="inferred from homology"/>
<evidence type="ECO:0000256" key="4">
    <source>
        <dbReference type="ARBA" id="ARBA00022723"/>
    </source>
</evidence>
<dbReference type="InterPro" id="IPR051464">
    <property type="entry name" value="Peptidase_M42_aminopept"/>
</dbReference>
<keyword evidence="5" id="KW-0378">Hydrolase</keyword>
<dbReference type="Pfam" id="PF05343">
    <property type="entry name" value="Peptidase_M42"/>
    <property type="match status" value="1"/>
</dbReference>
<dbReference type="Gene3D" id="3.40.630.10">
    <property type="entry name" value="Zn peptidases"/>
    <property type="match status" value="1"/>
</dbReference>
<dbReference type="PIRSF" id="PIRSF001123">
    <property type="entry name" value="PepA_GA"/>
    <property type="match status" value="1"/>
</dbReference>
<dbReference type="Gene3D" id="2.40.30.40">
    <property type="entry name" value="Peptidase M42, domain 2"/>
    <property type="match status" value="1"/>
</dbReference>
<organism evidence="9 10">
    <name type="scientific">Leptolinea tardivitalis</name>
    <dbReference type="NCBI Taxonomy" id="229920"/>
    <lineage>
        <taxon>Bacteria</taxon>
        <taxon>Bacillati</taxon>
        <taxon>Chloroflexota</taxon>
        <taxon>Anaerolineae</taxon>
        <taxon>Anaerolineales</taxon>
        <taxon>Anaerolineaceae</taxon>
        <taxon>Leptolinea</taxon>
    </lineage>
</organism>
<dbReference type="PANTHER" id="PTHR32481">
    <property type="entry name" value="AMINOPEPTIDASE"/>
    <property type="match status" value="1"/>
</dbReference>
<dbReference type="RefSeq" id="WP_062422885.1">
    <property type="nucleotide sequence ID" value="NZ_BBYA01000011.1"/>
</dbReference>
<dbReference type="GO" id="GO:0046872">
    <property type="term" value="F:metal ion binding"/>
    <property type="evidence" value="ECO:0007669"/>
    <property type="project" value="UniProtKB-UniRule"/>
</dbReference>
<keyword evidence="3" id="KW-0645">Protease</keyword>
<feature type="active site" description="Proton acceptor" evidence="7">
    <location>
        <position position="208"/>
    </location>
</feature>
<dbReference type="AlphaFoldDB" id="A0A0P6XPL8"/>
<evidence type="ECO:0000256" key="8">
    <source>
        <dbReference type="PIRSR" id="PIRSR001123-2"/>
    </source>
</evidence>
<dbReference type="SUPFAM" id="SSF101821">
    <property type="entry name" value="Aminopeptidase/glucanase lid domain"/>
    <property type="match status" value="1"/>
</dbReference>
<reference evidence="9 10" key="1">
    <citation type="submission" date="2015-07" db="EMBL/GenBank/DDBJ databases">
        <title>Genome sequence of Leptolinea tardivitalis DSM 16556.</title>
        <authorList>
            <person name="Hemp J."/>
            <person name="Ward L.M."/>
            <person name="Pace L.A."/>
            <person name="Fischer W.W."/>
        </authorList>
    </citation>
    <scope>NUCLEOTIDE SEQUENCE [LARGE SCALE GENOMIC DNA]</scope>
    <source>
        <strain evidence="9 10">YMTK-2</strain>
    </source>
</reference>
<dbReference type="InterPro" id="IPR008007">
    <property type="entry name" value="Peptidase_M42"/>
</dbReference>
<feature type="binding site" evidence="8">
    <location>
        <position position="176"/>
    </location>
    <ligand>
        <name>Zn(2+)</name>
        <dbReference type="ChEBI" id="CHEBI:29105"/>
        <label>2</label>
    </ligand>
</feature>
<dbReference type="GO" id="GO:0006508">
    <property type="term" value="P:proteolysis"/>
    <property type="evidence" value="ECO:0007669"/>
    <property type="project" value="UniProtKB-KW"/>
</dbReference>
<dbReference type="PANTHER" id="PTHR32481:SF0">
    <property type="entry name" value="AMINOPEPTIDASE YPDE-RELATED"/>
    <property type="match status" value="1"/>
</dbReference>